<organism evidence="2 3">
    <name type="scientific">Amphritea atlantica</name>
    <dbReference type="NCBI Taxonomy" id="355243"/>
    <lineage>
        <taxon>Bacteria</taxon>
        <taxon>Pseudomonadati</taxon>
        <taxon>Pseudomonadota</taxon>
        <taxon>Gammaproteobacteria</taxon>
        <taxon>Oceanospirillales</taxon>
        <taxon>Oceanospirillaceae</taxon>
        <taxon>Amphritea</taxon>
    </lineage>
</organism>
<proteinExistence type="predicted"/>
<dbReference type="InterPro" id="IPR041135">
    <property type="entry name" value="Nmad3"/>
</dbReference>
<evidence type="ECO:0000313" key="2">
    <source>
        <dbReference type="EMBL" id="SEQ08496.1"/>
    </source>
</evidence>
<dbReference type="AlphaFoldDB" id="A0A1H9D4S4"/>
<dbReference type="RefSeq" id="WP_091353103.1">
    <property type="nucleotide sequence ID" value="NZ_AP025284.1"/>
</dbReference>
<evidence type="ECO:0000313" key="3">
    <source>
        <dbReference type="Proteomes" id="UP000198749"/>
    </source>
</evidence>
<dbReference type="STRING" id="355243.SAMN03080615_00346"/>
<name>A0A1H9D4S4_9GAMM</name>
<dbReference type="Proteomes" id="UP000198749">
    <property type="component" value="Unassembled WGS sequence"/>
</dbReference>
<reference evidence="3" key="1">
    <citation type="submission" date="2016-10" db="EMBL/GenBank/DDBJ databases">
        <authorList>
            <person name="Varghese N."/>
            <person name="Submissions S."/>
        </authorList>
    </citation>
    <scope>NUCLEOTIDE SEQUENCE [LARGE SCALE GENOMIC DNA]</scope>
    <source>
        <strain evidence="3">DSM 18887</strain>
    </source>
</reference>
<dbReference type="OrthoDB" id="9772090at2"/>
<protein>
    <recommendedName>
        <fullName evidence="1">Nucleotide modification associated domain-containing protein</fullName>
    </recommendedName>
</protein>
<gene>
    <name evidence="2" type="ORF">SAMN03080615_00346</name>
</gene>
<keyword evidence="3" id="KW-1185">Reference proteome</keyword>
<feature type="domain" description="Nucleotide modification associated" evidence="1">
    <location>
        <begin position="2"/>
        <end position="263"/>
    </location>
</feature>
<evidence type="ECO:0000259" key="1">
    <source>
        <dbReference type="Pfam" id="PF18754"/>
    </source>
</evidence>
<sequence>MRIIFSRKGFDSSSGGCPSPVLPDGRLVTLPIPDTESKICYRELHIEGINTGRLVSQLSGAKIKSSSTAHLDPDLIKGHLPRLAGWCPSLGQTGSAQGHLRNQQVQPGDLFLFFGLFRDAEIYQRRWRFIPGTTARHLLWGWLQIDEIVPVDRLAPGERPWLQDHPHLHGVPDSHNTLYLARRSLSLPGLQHIPGSGVFERFASKLQLTMPGSPKPSLWQLPTWFYPADRPPLSYHHNAERWHLNPQYCVLKAAARGQEFVLQASHYPESGDWLRQLFAAD</sequence>
<dbReference type="Pfam" id="PF18754">
    <property type="entry name" value="Nmad3"/>
    <property type="match status" value="1"/>
</dbReference>
<dbReference type="EMBL" id="FOGB01000001">
    <property type="protein sequence ID" value="SEQ08496.1"/>
    <property type="molecule type" value="Genomic_DNA"/>
</dbReference>
<accession>A0A1H9D4S4</accession>